<comment type="function">
    <text evidence="10">F(1)F(0) ATP synthase produces ATP from ADP in the presence of a proton or sodium gradient. F-type ATPases consist of two structural domains, F(1) containing the extramembraneous catalytic core and F(0) containing the membrane proton channel, linked together by a central stalk and a peripheral stalk. During catalysis, ATP synthesis in the catalytic domain of F(1) is coupled via a rotary mechanism of the central stalk subunits to proton translocation.</text>
</comment>
<geneLocation type="chloroplast" evidence="13"/>
<dbReference type="AlphaFoldDB" id="A0A8F4XMJ5"/>
<name>A0A8F4XMJ5_KETDA</name>
<keyword evidence="2 11" id="KW-0813">Transport</keyword>
<evidence type="ECO:0000256" key="9">
    <source>
        <dbReference type="ARBA" id="ARBA00023310"/>
    </source>
</evidence>
<keyword evidence="13" id="KW-0934">Plastid</keyword>
<protein>
    <submittedName>
        <fullName evidence="13">ATP synthase CF0 subunit I</fullName>
    </submittedName>
</protein>
<keyword evidence="9" id="KW-0066">ATP synthesis</keyword>
<keyword evidence="8" id="KW-0472">Membrane</keyword>
<evidence type="ECO:0000256" key="12">
    <source>
        <dbReference type="SAM" id="Coils"/>
    </source>
</evidence>
<keyword evidence="3 11" id="KW-0138">CF(0)</keyword>
<evidence type="ECO:0000256" key="3">
    <source>
        <dbReference type="ARBA" id="ARBA00022547"/>
    </source>
</evidence>
<evidence type="ECO:0000256" key="6">
    <source>
        <dbReference type="ARBA" id="ARBA00022989"/>
    </source>
</evidence>
<keyword evidence="7 11" id="KW-0406">Ion transport</keyword>
<accession>A0A8F4XMJ5</accession>
<dbReference type="GO" id="GO:0015986">
    <property type="term" value="P:proton motive force-driven ATP synthesis"/>
    <property type="evidence" value="ECO:0007669"/>
    <property type="project" value="InterPro"/>
</dbReference>
<keyword evidence="6" id="KW-1133">Transmembrane helix</keyword>
<dbReference type="GO" id="GO:0015078">
    <property type="term" value="F:proton transmembrane transporter activity"/>
    <property type="evidence" value="ECO:0007669"/>
    <property type="project" value="InterPro"/>
</dbReference>
<comment type="subcellular location">
    <subcellularLocation>
        <location evidence="1">Membrane</location>
        <topology evidence="1">Single-pass membrane protein</topology>
    </subcellularLocation>
</comment>
<evidence type="ECO:0000256" key="2">
    <source>
        <dbReference type="ARBA" id="ARBA00022448"/>
    </source>
</evidence>
<dbReference type="CDD" id="cd06503">
    <property type="entry name" value="ATP-synt_Fo_b"/>
    <property type="match status" value="1"/>
</dbReference>
<evidence type="ECO:0000256" key="7">
    <source>
        <dbReference type="ARBA" id="ARBA00023065"/>
    </source>
</evidence>
<sequence length="182" mass="20662">MKNVIDPFISLSYWPSAGGFGSNTNILETNIINPSVVLSVLIYFGKGVCASCIRKQKILSTIQNSEELCKVAIDQLEKARVRLREVERIADEIRVNGDSQIEREKEDLIKVASENLEQLEDPKNETVYAEQQRAIDQIRQQVSRQALRRAIGTLNSRLNTELHLRTIDHNIGLLRAMMNTND</sequence>
<dbReference type="InterPro" id="IPR002146">
    <property type="entry name" value="ATP_synth_b/b'su_bac/chlpt"/>
</dbReference>
<keyword evidence="5 11" id="KW-0375">Hydrogen ion transport</keyword>
<evidence type="ECO:0000256" key="1">
    <source>
        <dbReference type="ARBA" id="ARBA00004167"/>
    </source>
</evidence>
<dbReference type="PANTHER" id="PTHR34264:SF3">
    <property type="entry name" value="ATP SYNTHASE SUBUNIT B, CHLOROPLASTIC"/>
    <property type="match status" value="1"/>
</dbReference>
<feature type="coiled-coil region" evidence="12">
    <location>
        <begin position="62"/>
        <end position="96"/>
    </location>
</feature>
<evidence type="ECO:0000256" key="4">
    <source>
        <dbReference type="ARBA" id="ARBA00022692"/>
    </source>
</evidence>
<keyword evidence="13" id="KW-0150">Chloroplast</keyword>
<evidence type="ECO:0000256" key="5">
    <source>
        <dbReference type="ARBA" id="ARBA00022781"/>
    </source>
</evidence>
<dbReference type="PANTHER" id="PTHR34264">
    <property type="entry name" value="ATP SYNTHASE SUBUNIT B, CHLOROPLASTIC"/>
    <property type="match status" value="1"/>
</dbReference>
<dbReference type="Pfam" id="PF00430">
    <property type="entry name" value="ATP-synt_B"/>
    <property type="match status" value="1"/>
</dbReference>
<evidence type="ECO:0000256" key="11">
    <source>
        <dbReference type="RuleBase" id="RU003848"/>
    </source>
</evidence>
<keyword evidence="4 11" id="KW-0812">Transmembrane</keyword>
<evidence type="ECO:0000256" key="10">
    <source>
        <dbReference type="ARBA" id="ARBA00025198"/>
    </source>
</evidence>
<dbReference type="EMBL" id="MW580774">
    <property type="protein sequence ID" value="QXI88818.1"/>
    <property type="molecule type" value="Genomic_DNA"/>
</dbReference>
<dbReference type="GO" id="GO:0045259">
    <property type="term" value="C:proton-transporting ATP synthase complex"/>
    <property type="evidence" value="ECO:0007669"/>
    <property type="project" value="UniProtKB-KW"/>
</dbReference>
<proteinExistence type="inferred from homology"/>
<gene>
    <name evidence="13" type="primary">atpF</name>
</gene>
<keyword evidence="12" id="KW-0175">Coiled coil</keyword>
<organism evidence="13">
    <name type="scientific">Keteleeria davidiana</name>
    <name type="common">David's keteleeria</name>
    <name type="synonym">Pseudotsuga davidiana</name>
    <dbReference type="NCBI Taxonomy" id="3324"/>
    <lineage>
        <taxon>Eukaryota</taxon>
        <taxon>Viridiplantae</taxon>
        <taxon>Streptophyta</taxon>
        <taxon>Embryophyta</taxon>
        <taxon>Tracheophyta</taxon>
        <taxon>Spermatophyta</taxon>
        <taxon>Pinopsida</taxon>
        <taxon>Pinidae</taxon>
        <taxon>Conifers I</taxon>
        <taxon>Pinales</taxon>
        <taxon>Pinaceae</taxon>
        <taxon>Keteleeria</taxon>
    </lineage>
</organism>
<reference evidence="13" key="1">
    <citation type="journal article" date="2021" name="Mitochondrial DNA Part B Resour">
        <title>A complete chloroplast genome of Keteleeria davidiana (Pinaceae) and its phylogenetic implications.</title>
        <authorList>
            <person name="Zhang M."/>
            <person name="Li Y.Y."/>
            <person name="Chai Z.H."/>
            <person name="Zhu Y."/>
            <person name="Duan Y.F."/>
        </authorList>
    </citation>
    <scope>NUCLEOTIDE SEQUENCE</scope>
</reference>
<evidence type="ECO:0000256" key="8">
    <source>
        <dbReference type="ARBA" id="ARBA00023136"/>
    </source>
</evidence>
<evidence type="ECO:0000313" key="13">
    <source>
        <dbReference type="EMBL" id="QXI88818.1"/>
    </source>
</evidence>
<comment type="similarity">
    <text evidence="11">Belongs to the ATPase B chain family.</text>
</comment>